<reference evidence="2" key="1">
    <citation type="journal article" date="2019" name="Int. J. Syst. Evol. Microbiol.">
        <title>The Global Catalogue of Microorganisms (GCM) 10K type strain sequencing project: providing services to taxonomists for standard genome sequencing and annotation.</title>
        <authorList>
            <consortium name="The Broad Institute Genomics Platform"/>
            <consortium name="The Broad Institute Genome Sequencing Center for Infectious Disease"/>
            <person name="Wu L."/>
            <person name="Ma J."/>
        </authorList>
    </citation>
    <scope>NUCLEOTIDE SEQUENCE [LARGE SCALE GENOMIC DNA]</scope>
    <source>
        <strain evidence="2">CGMCC 4.5798</strain>
    </source>
</reference>
<proteinExistence type="predicted"/>
<keyword evidence="2" id="KW-1185">Reference proteome</keyword>
<evidence type="ECO:0000313" key="2">
    <source>
        <dbReference type="Proteomes" id="UP001596086"/>
    </source>
</evidence>
<name>A0ABW0RYS2_9BURK</name>
<sequence>MRINIQTNFPDVASRLQALGRQAPFVAAVSLTRSMQDAQAAIKSEMQRAFDRPTAYALNGTFLKAAKKDNLEARVWVKDNPFGKGTPADRFLLPQIYGGGRGLKGIERLLQANGLMPSGWFVVPGAGAQLDGNGNVKRSQIVQILSQLKVQRGAGHESRATGSARSNRTIARQGVTYFALPKVRRGLQPGIYLKRAFAHGSALKPVFIFVRSVQYRPRLKFFEVGQATVNAQFPRHFDAEWTKAVQSARLR</sequence>
<protein>
    <submittedName>
        <fullName evidence="1">Uncharacterized protein</fullName>
    </submittedName>
</protein>
<accession>A0ABW0RYS2</accession>
<dbReference type="RefSeq" id="WP_379768658.1">
    <property type="nucleotide sequence ID" value="NZ_JBHSMZ010000004.1"/>
</dbReference>
<dbReference type="EMBL" id="JBHSMZ010000004">
    <property type="protein sequence ID" value="MFC5548182.1"/>
    <property type="molecule type" value="Genomic_DNA"/>
</dbReference>
<comment type="caution">
    <text evidence="1">The sequence shown here is derived from an EMBL/GenBank/DDBJ whole genome shotgun (WGS) entry which is preliminary data.</text>
</comment>
<dbReference type="Proteomes" id="UP001596086">
    <property type="component" value="Unassembled WGS sequence"/>
</dbReference>
<organism evidence="1 2">
    <name type="scientific">Massilia aerilata</name>
    <dbReference type="NCBI Taxonomy" id="453817"/>
    <lineage>
        <taxon>Bacteria</taxon>
        <taxon>Pseudomonadati</taxon>
        <taxon>Pseudomonadota</taxon>
        <taxon>Betaproteobacteria</taxon>
        <taxon>Burkholderiales</taxon>
        <taxon>Oxalobacteraceae</taxon>
        <taxon>Telluria group</taxon>
        <taxon>Massilia</taxon>
    </lineage>
</organism>
<evidence type="ECO:0000313" key="1">
    <source>
        <dbReference type="EMBL" id="MFC5548182.1"/>
    </source>
</evidence>
<gene>
    <name evidence="1" type="ORF">ACFPO9_06600</name>
</gene>